<name>A0ABD1EFW0_HYPHA</name>
<sequence length="298" mass="34012">MASVTSSTLKQYDSSLRKFWFFCAEECWEIFSVTTEQILHFLTVCFQKGSTYTTLNSTRAALGHILDENVLGDFRLRRFFKGVYNLRPTRPKYDNVWDPAIVLTYLETQKNAVLDLKALTLKLTALLLLSTGHRLQTVANIELCNIEQTSQGVTIKIPKRLKTSGRNRTQPHFLFSYFTNGELCVARLITLYLEKTKALRSPELTHLLITFQKPHRNATTQSIARWVKMVLTQCGIDTKCFTAHSTRHAATSAAARNGVSWDTIRQSAGWSDRSKVFATFYNRPLISKNFTQAILTKE</sequence>
<proteinExistence type="predicted"/>
<keyword evidence="2" id="KW-0233">DNA recombination</keyword>
<dbReference type="EMBL" id="JBDJPC010000008">
    <property type="protein sequence ID" value="KAL1492827.1"/>
    <property type="molecule type" value="Genomic_DNA"/>
</dbReference>
<dbReference type="SUPFAM" id="SSF56349">
    <property type="entry name" value="DNA breaking-rejoining enzymes"/>
    <property type="match status" value="1"/>
</dbReference>
<dbReference type="PROSITE" id="PS51898">
    <property type="entry name" value="TYR_RECOMBINASE"/>
    <property type="match status" value="1"/>
</dbReference>
<dbReference type="PANTHER" id="PTHR35617:SF3">
    <property type="entry name" value="CORE-BINDING (CB) DOMAIN-CONTAINING PROTEIN"/>
    <property type="match status" value="1"/>
</dbReference>
<dbReference type="PANTHER" id="PTHR35617">
    <property type="entry name" value="PHAGE_INTEGRASE DOMAIN-CONTAINING PROTEIN"/>
    <property type="match status" value="1"/>
</dbReference>
<accession>A0ABD1EFW0</accession>
<dbReference type="GO" id="GO:0006310">
    <property type="term" value="P:DNA recombination"/>
    <property type="evidence" value="ECO:0007669"/>
    <property type="project" value="UniProtKB-KW"/>
</dbReference>
<protein>
    <recommendedName>
        <fullName evidence="3">Tyr recombinase domain-containing protein</fullName>
    </recommendedName>
</protein>
<dbReference type="InterPro" id="IPR011010">
    <property type="entry name" value="DNA_brk_join_enz"/>
</dbReference>
<evidence type="ECO:0000259" key="3">
    <source>
        <dbReference type="PROSITE" id="PS51898"/>
    </source>
</evidence>
<comment type="caution">
    <text evidence="4">The sequence shown here is derived from an EMBL/GenBank/DDBJ whole genome shotgun (WGS) entry which is preliminary data.</text>
</comment>
<dbReference type="InterPro" id="IPR013762">
    <property type="entry name" value="Integrase-like_cat_sf"/>
</dbReference>
<dbReference type="InterPro" id="IPR010998">
    <property type="entry name" value="Integrase_recombinase_N"/>
</dbReference>
<dbReference type="Proteomes" id="UP001566132">
    <property type="component" value="Unassembled WGS sequence"/>
</dbReference>
<organism evidence="4 5">
    <name type="scientific">Hypothenemus hampei</name>
    <name type="common">Coffee berry borer</name>
    <dbReference type="NCBI Taxonomy" id="57062"/>
    <lineage>
        <taxon>Eukaryota</taxon>
        <taxon>Metazoa</taxon>
        <taxon>Ecdysozoa</taxon>
        <taxon>Arthropoda</taxon>
        <taxon>Hexapoda</taxon>
        <taxon>Insecta</taxon>
        <taxon>Pterygota</taxon>
        <taxon>Neoptera</taxon>
        <taxon>Endopterygota</taxon>
        <taxon>Coleoptera</taxon>
        <taxon>Polyphaga</taxon>
        <taxon>Cucujiformia</taxon>
        <taxon>Curculionidae</taxon>
        <taxon>Scolytinae</taxon>
        <taxon>Hypothenemus</taxon>
    </lineage>
</organism>
<evidence type="ECO:0000313" key="4">
    <source>
        <dbReference type="EMBL" id="KAL1492827.1"/>
    </source>
</evidence>
<dbReference type="InterPro" id="IPR002104">
    <property type="entry name" value="Integrase_catalytic"/>
</dbReference>
<gene>
    <name evidence="4" type="ORF">ABEB36_011009</name>
</gene>
<reference evidence="4 5" key="1">
    <citation type="submission" date="2024-05" db="EMBL/GenBank/DDBJ databases">
        <title>Genetic variation in Jamaican populations of the coffee berry borer (Hypothenemus hampei).</title>
        <authorList>
            <person name="Errbii M."/>
            <person name="Myrie A."/>
        </authorList>
    </citation>
    <scope>NUCLEOTIDE SEQUENCE [LARGE SCALE GENOMIC DNA]</scope>
    <source>
        <strain evidence="4">JA-Hopewell-2020-01-JO</strain>
        <tissue evidence="4">Whole body</tissue>
    </source>
</reference>
<evidence type="ECO:0000256" key="1">
    <source>
        <dbReference type="ARBA" id="ARBA00023125"/>
    </source>
</evidence>
<dbReference type="AlphaFoldDB" id="A0ABD1EFW0"/>
<keyword evidence="1" id="KW-0238">DNA-binding</keyword>
<dbReference type="Gene3D" id="1.10.150.130">
    <property type="match status" value="1"/>
</dbReference>
<dbReference type="Gene3D" id="1.10.443.10">
    <property type="entry name" value="Intergrase catalytic core"/>
    <property type="match status" value="1"/>
</dbReference>
<evidence type="ECO:0000313" key="5">
    <source>
        <dbReference type="Proteomes" id="UP001566132"/>
    </source>
</evidence>
<feature type="domain" description="Tyr recombinase" evidence="3">
    <location>
        <begin position="89"/>
        <end position="296"/>
    </location>
</feature>
<evidence type="ECO:0000256" key="2">
    <source>
        <dbReference type="ARBA" id="ARBA00023172"/>
    </source>
</evidence>
<dbReference type="Pfam" id="PF00589">
    <property type="entry name" value="Phage_integrase"/>
    <property type="match status" value="1"/>
</dbReference>
<keyword evidence="5" id="KW-1185">Reference proteome</keyword>
<dbReference type="GO" id="GO:0003677">
    <property type="term" value="F:DNA binding"/>
    <property type="evidence" value="ECO:0007669"/>
    <property type="project" value="UniProtKB-KW"/>
</dbReference>